<keyword evidence="4" id="KW-1185">Reference proteome</keyword>
<feature type="region of interest" description="Disordered" evidence="1">
    <location>
        <begin position="1"/>
        <end position="26"/>
    </location>
</feature>
<keyword evidence="2" id="KW-1133">Transmembrane helix</keyword>
<sequence>MTDQTYRKRATSPTESDAKPKKKSNLSAQQRKVLFFAKAIGIPLALLSLFFIGMAAGYKYGGGSAGEVFDAETWRNIILIIFG</sequence>
<comment type="caution">
    <text evidence="3">The sequence shown here is derived from an EMBL/GenBank/DDBJ whole genome shotgun (WGS) entry which is preliminary data.</text>
</comment>
<proteinExistence type="predicted"/>
<dbReference type="Proteomes" id="UP000095255">
    <property type="component" value="Unassembled WGS sequence"/>
</dbReference>
<keyword evidence="2" id="KW-0812">Transmembrane</keyword>
<dbReference type="EMBL" id="MJAT01000022">
    <property type="protein sequence ID" value="OEH85461.1"/>
    <property type="molecule type" value="Genomic_DNA"/>
</dbReference>
<name>A0A1E5L5R1_9FIRM</name>
<keyword evidence="2" id="KW-0472">Membrane</keyword>
<evidence type="ECO:0008006" key="5">
    <source>
        <dbReference type="Google" id="ProtNLM"/>
    </source>
</evidence>
<accession>A0A1E5L5R1</accession>
<protein>
    <recommendedName>
        <fullName evidence="5">DNA-directed RNA polymerase subunit beta</fullName>
    </recommendedName>
</protein>
<organism evidence="3 4">
    <name type="scientific">Desulfuribacillus stibiiarsenatis</name>
    <dbReference type="NCBI Taxonomy" id="1390249"/>
    <lineage>
        <taxon>Bacteria</taxon>
        <taxon>Bacillati</taxon>
        <taxon>Bacillota</taxon>
        <taxon>Desulfuribacillia</taxon>
        <taxon>Desulfuribacillales</taxon>
        <taxon>Desulfuribacillaceae</taxon>
        <taxon>Desulfuribacillus</taxon>
    </lineage>
</organism>
<reference evidence="3 4" key="1">
    <citation type="submission" date="2016-09" db="EMBL/GenBank/DDBJ databases">
        <title>Desulfuribacillus arsenicus sp. nov., an obligately anaerobic, dissimilatory arsenic- and antimonate-reducing bacterium isolated from anoxic sediments.</title>
        <authorList>
            <person name="Abin C.A."/>
            <person name="Hollibaugh J.T."/>
        </authorList>
    </citation>
    <scope>NUCLEOTIDE SEQUENCE [LARGE SCALE GENOMIC DNA]</scope>
    <source>
        <strain evidence="3 4">MLFW-2</strain>
    </source>
</reference>
<evidence type="ECO:0000313" key="3">
    <source>
        <dbReference type="EMBL" id="OEH85461.1"/>
    </source>
</evidence>
<evidence type="ECO:0000256" key="2">
    <source>
        <dbReference type="SAM" id="Phobius"/>
    </source>
</evidence>
<evidence type="ECO:0000256" key="1">
    <source>
        <dbReference type="SAM" id="MobiDB-lite"/>
    </source>
</evidence>
<feature type="transmembrane region" description="Helical" evidence="2">
    <location>
        <begin position="33"/>
        <end position="58"/>
    </location>
</feature>
<dbReference type="AlphaFoldDB" id="A0A1E5L5R1"/>
<gene>
    <name evidence="3" type="ORF">BHU72_05080</name>
</gene>
<dbReference type="RefSeq" id="WP_069702288.1">
    <property type="nucleotide sequence ID" value="NZ_MJAT01000022.1"/>
</dbReference>
<evidence type="ECO:0000313" key="4">
    <source>
        <dbReference type="Proteomes" id="UP000095255"/>
    </source>
</evidence>
<dbReference type="STRING" id="1390249.BHU72_05080"/>